<proteinExistence type="predicted"/>
<gene>
    <name evidence="1" type="ORF">P8935_12775</name>
</gene>
<dbReference type="InterPro" id="IPR011990">
    <property type="entry name" value="TPR-like_helical_dom_sf"/>
</dbReference>
<dbReference type="SUPFAM" id="SSF48452">
    <property type="entry name" value="TPR-like"/>
    <property type="match status" value="1"/>
</dbReference>
<evidence type="ECO:0008006" key="2">
    <source>
        <dbReference type="Google" id="ProtNLM"/>
    </source>
</evidence>
<protein>
    <recommendedName>
        <fullName evidence="2">Tetratricopeptide repeat-containing protein</fullName>
    </recommendedName>
</protein>
<dbReference type="RefSeq" id="WP_348260676.1">
    <property type="nucleotide sequence ID" value="NZ_CP121196.1"/>
</dbReference>
<dbReference type="EMBL" id="CP121196">
    <property type="protein sequence ID" value="XBH15443.1"/>
    <property type="molecule type" value="Genomic_DNA"/>
</dbReference>
<evidence type="ECO:0000313" key="1">
    <source>
        <dbReference type="EMBL" id="XBH15443.1"/>
    </source>
</evidence>
<dbReference type="AlphaFoldDB" id="A0AAU7DCJ1"/>
<reference evidence="1" key="1">
    <citation type="submission" date="2023-03" db="EMBL/GenBank/DDBJ databases">
        <title>Edaphobacter sp.</title>
        <authorList>
            <person name="Huber K.J."/>
            <person name="Papendorf J."/>
            <person name="Pilke C."/>
            <person name="Bunk B."/>
            <person name="Sproeer C."/>
            <person name="Pester M."/>
        </authorList>
    </citation>
    <scope>NUCLEOTIDE SEQUENCE</scope>
    <source>
        <strain evidence="1">DSM 110680</strain>
    </source>
</reference>
<dbReference type="PANTHER" id="PTHR45588:SF1">
    <property type="entry name" value="WW DOMAIN-CONTAINING PROTEIN"/>
    <property type="match status" value="1"/>
</dbReference>
<sequence>MKAPWRPALLDSCKLILILVFAFTGIQAQEMHDHPAPEKLGKVSFPISCTPAAQDEFNRSIALLHSFAYSAAGASFQKVAVTDPHCAIAHWGVAMSCFHQLWGPEVAPTCLANANQEIKTAQSLGSSNAREGGYIQALSLIFKDADSLPFSARDHKYEEAMATLAHDNHDDVEAQVFYALALISNADLTDKTHARQKKALAILEPLDRTYPEHPGITHYIIHACDSSELAPRGLAAARKYAKIAPSAPHALHMPSHIFTRLGIWQDSIASNLAAGKAAREQGDTGEELHSMDYLVYAYLQLGRYDDARKVLDHLESMKNLGSGDFKASYAATAMPVRFAVEQRHWDEAARIDPIPGSPPDVAAIAVWSKGIGRTRNQHTTDVRKELTDLQRYEDQLHNAGSEYWATQVRILRVEVTAWAAQANARPKQAEDLMRTAADEEDAMEKSPATPGPIVPAREQLGELLLEQHRPSDAAVEFRASLVNAPGRRGAIQGLSKLPQTAGE</sequence>
<dbReference type="Gene3D" id="1.25.40.10">
    <property type="entry name" value="Tetratricopeptide repeat domain"/>
    <property type="match status" value="1"/>
</dbReference>
<organism evidence="1">
    <name type="scientific">Telmatobacter sp. DSM 110680</name>
    <dbReference type="NCBI Taxonomy" id="3036704"/>
    <lineage>
        <taxon>Bacteria</taxon>
        <taxon>Pseudomonadati</taxon>
        <taxon>Acidobacteriota</taxon>
        <taxon>Terriglobia</taxon>
        <taxon>Terriglobales</taxon>
        <taxon>Acidobacteriaceae</taxon>
        <taxon>Telmatobacter</taxon>
    </lineage>
</organism>
<accession>A0AAU7DCJ1</accession>
<name>A0AAU7DCJ1_9BACT</name>
<dbReference type="PANTHER" id="PTHR45588">
    <property type="entry name" value="TPR DOMAIN-CONTAINING PROTEIN"/>
    <property type="match status" value="1"/>
</dbReference>